<evidence type="ECO:0000313" key="3">
    <source>
        <dbReference type="Proteomes" id="UP000579605"/>
    </source>
</evidence>
<feature type="domain" description="PPM-type phosphatase" evidence="1">
    <location>
        <begin position="4"/>
        <end position="243"/>
    </location>
</feature>
<organism evidence="2 3">
    <name type="scientific">Actinopolymorpha rutila</name>
    <dbReference type="NCBI Taxonomy" id="446787"/>
    <lineage>
        <taxon>Bacteria</taxon>
        <taxon>Bacillati</taxon>
        <taxon>Actinomycetota</taxon>
        <taxon>Actinomycetes</taxon>
        <taxon>Propionibacteriales</taxon>
        <taxon>Actinopolymorphaceae</taxon>
        <taxon>Actinopolymorpha</taxon>
    </lineage>
</organism>
<dbReference type="Proteomes" id="UP000579605">
    <property type="component" value="Unassembled WGS sequence"/>
</dbReference>
<keyword evidence="3" id="KW-1185">Reference proteome</keyword>
<accession>A0A852ZJ53</accession>
<dbReference type="InterPro" id="IPR001932">
    <property type="entry name" value="PPM-type_phosphatase-like_dom"/>
</dbReference>
<dbReference type="InterPro" id="IPR015655">
    <property type="entry name" value="PP2C"/>
</dbReference>
<evidence type="ECO:0000313" key="2">
    <source>
        <dbReference type="EMBL" id="NYH91928.1"/>
    </source>
</evidence>
<dbReference type="EC" id="3.1.3.16" evidence="2"/>
<dbReference type="PANTHER" id="PTHR47992">
    <property type="entry name" value="PROTEIN PHOSPHATASE"/>
    <property type="match status" value="1"/>
</dbReference>
<proteinExistence type="predicted"/>
<dbReference type="InterPro" id="IPR036457">
    <property type="entry name" value="PPM-type-like_dom_sf"/>
</dbReference>
<dbReference type="AlphaFoldDB" id="A0A852ZJ53"/>
<dbReference type="PROSITE" id="PS51746">
    <property type="entry name" value="PPM_2"/>
    <property type="match status" value="1"/>
</dbReference>
<protein>
    <submittedName>
        <fullName evidence="2">Protein phosphatase</fullName>
        <ecNumber evidence="2">3.1.3.16</ecNumber>
    </submittedName>
</protein>
<name>A0A852ZJ53_9ACTN</name>
<evidence type="ECO:0000259" key="1">
    <source>
        <dbReference type="PROSITE" id="PS51746"/>
    </source>
</evidence>
<dbReference type="CDD" id="cd00143">
    <property type="entry name" value="PP2Cc"/>
    <property type="match status" value="1"/>
</dbReference>
<gene>
    <name evidence="2" type="ORF">F4554_004566</name>
</gene>
<dbReference type="GO" id="GO:0004722">
    <property type="term" value="F:protein serine/threonine phosphatase activity"/>
    <property type="evidence" value="ECO:0007669"/>
    <property type="project" value="UniProtKB-EC"/>
</dbReference>
<dbReference type="SMART" id="SM00331">
    <property type="entry name" value="PP2C_SIG"/>
    <property type="match status" value="1"/>
</dbReference>
<dbReference type="Gene3D" id="3.60.40.10">
    <property type="entry name" value="PPM-type phosphatase domain"/>
    <property type="match status" value="1"/>
</dbReference>
<dbReference type="Pfam" id="PF13672">
    <property type="entry name" value="PP2C_2"/>
    <property type="match status" value="1"/>
</dbReference>
<comment type="caution">
    <text evidence="2">The sequence shown here is derived from an EMBL/GenBank/DDBJ whole genome shotgun (WGS) entry which is preliminary data.</text>
</comment>
<dbReference type="SUPFAM" id="SSF81606">
    <property type="entry name" value="PP2C-like"/>
    <property type="match status" value="1"/>
</dbReference>
<dbReference type="EMBL" id="JACBZH010000001">
    <property type="protein sequence ID" value="NYH91928.1"/>
    <property type="molecule type" value="Genomic_DNA"/>
</dbReference>
<dbReference type="SMART" id="SM00332">
    <property type="entry name" value="PP2Cc"/>
    <property type="match status" value="1"/>
</dbReference>
<keyword evidence="2" id="KW-0378">Hydrolase</keyword>
<dbReference type="RefSeq" id="WP_179789415.1">
    <property type="nucleotide sequence ID" value="NZ_BAAARR010000001.1"/>
</dbReference>
<sequence length="280" mass="29786">MRFTSSVRTHVGLVRGNNEDSAFAGPHMLLVADGVGGHAAGEVASASVAHLLGAMSLLPKPASGESSTPDEDLPVVLREWVDRAHRLLVEGVAADPTRAGMATTLTAVLTDGHTFAMCHAGDSRAYVLRDGGLRQVSVDHTLVQALLDQGRITPAQARVHPYRSAVTRFVDGGDRPDADIVLLDLRPRDRLLLCSDGLTDFVDEGEIRSLLLDATPEEATDNLVRAALVAGGRDNVTCVVGDVLDGELMPWHRRPYFCRMEGAVTDLANLIDPAGHGHAA</sequence>
<reference evidence="2 3" key="1">
    <citation type="submission" date="2020-07" db="EMBL/GenBank/DDBJ databases">
        <title>Sequencing the genomes of 1000 actinobacteria strains.</title>
        <authorList>
            <person name="Klenk H.-P."/>
        </authorList>
    </citation>
    <scope>NUCLEOTIDE SEQUENCE [LARGE SCALE GENOMIC DNA]</scope>
    <source>
        <strain evidence="2 3">DSM 18448</strain>
    </source>
</reference>